<proteinExistence type="predicted"/>
<comment type="caution">
    <text evidence="2">The sequence shown here is derived from an EMBL/GenBank/DDBJ whole genome shotgun (WGS) entry which is preliminary data.</text>
</comment>
<dbReference type="Proteomes" id="UP000824238">
    <property type="component" value="Unassembled WGS sequence"/>
</dbReference>
<dbReference type="AlphaFoldDB" id="A0A9D1DJV0"/>
<dbReference type="EMBL" id="DVHH01000027">
    <property type="protein sequence ID" value="HIR54192.1"/>
    <property type="molecule type" value="Genomic_DNA"/>
</dbReference>
<dbReference type="InterPro" id="IPR017259">
    <property type="entry name" value="UCP037672"/>
</dbReference>
<gene>
    <name evidence="2" type="ORF">IAD36_01100</name>
</gene>
<accession>A0A9D1DJV0</accession>
<keyword evidence="1" id="KW-0472">Membrane</keyword>
<sequence length="107" mass="11521">MPVTQEQLAGIIIVAVIDLPLIVISIVLMMGRGSDFIAGINTMSHREKEKYDLPALCRSVGRFTLIAGLLMPTVVLGGILAAIFIAYTVIGAIVLLIRLNTGGKFRR</sequence>
<evidence type="ECO:0000256" key="1">
    <source>
        <dbReference type="SAM" id="Phobius"/>
    </source>
</evidence>
<dbReference type="Pfam" id="PF12650">
    <property type="entry name" value="DUF3784"/>
    <property type="match status" value="1"/>
</dbReference>
<reference evidence="2" key="1">
    <citation type="submission" date="2020-10" db="EMBL/GenBank/DDBJ databases">
        <authorList>
            <person name="Gilroy R."/>
        </authorList>
    </citation>
    <scope>NUCLEOTIDE SEQUENCE</scope>
    <source>
        <strain evidence="2">ChiGjej3B3-7149</strain>
    </source>
</reference>
<evidence type="ECO:0000313" key="3">
    <source>
        <dbReference type="Proteomes" id="UP000824238"/>
    </source>
</evidence>
<protein>
    <submittedName>
        <fullName evidence="2">DUF3784 domain-containing protein</fullName>
    </submittedName>
</protein>
<evidence type="ECO:0000313" key="2">
    <source>
        <dbReference type="EMBL" id="HIR54192.1"/>
    </source>
</evidence>
<reference evidence="2" key="2">
    <citation type="journal article" date="2021" name="PeerJ">
        <title>Extensive microbial diversity within the chicken gut microbiome revealed by metagenomics and culture.</title>
        <authorList>
            <person name="Gilroy R."/>
            <person name="Ravi A."/>
            <person name="Getino M."/>
            <person name="Pursley I."/>
            <person name="Horton D.L."/>
            <person name="Alikhan N.F."/>
            <person name="Baker D."/>
            <person name="Gharbi K."/>
            <person name="Hall N."/>
            <person name="Watson M."/>
            <person name="Adriaenssens E.M."/>
            <person name="Foster-Nyarko E."/>
            <person name="Jarju S."/>
            <person name="Secka A."/>
            <person name="Antonio M."/>
            <person name="Oren A."/>
            <person name="Chaudhuri R.R."/>
            <person name="La Ragione R."/>
            <person name="Hildebrand F."/>
            <person name="Pallen M.J."/>
        </authorList>
    </citation>
    <scope>NUCLEOTIDE SEQUENCE</scope>
    <source>
        <strain evidence="2">ChiGjej3B3-7149</strain>
    </source>
</reference>
<organism evidence="2 3">
    <name type="scientific">Candidatus Scatomorpha intestinigallinarum</name>
    <dbReference type="NCBI Taxonomy" id="2840923"/>
    <lineage>
        <taxon>Bacteria</taxon>
        <taxon>Bacillati</taxon>
        <taxon>Bacillota</taxon>
        <taxon>Clostridia</taxon>
        <taxon>Eubacteriales</taxon>
        <taxon>Candidatus Scatomorpha</taxon>
    </lineage>
</organism>
<feature type="transmembrane region" description="Helical" evidence="1">
    <location>
        <begin position="12"/>
        <end position="30"/>
    </location>
</feature>
<keyword evidence="1" id="KW-0812">Transmembrane</keyword>
<name>A0A9D1DJV0_9FIRM</name>
<keyword evidence="1" id="KW-1133">Transmembrane helix</keyword>
<feature type="transmembrane region" description="Helical" evidence="1">
    <location>
        <begin position="76"/>
        <end position="97"/>
    </location>
</feature>